<keyword evidence="4" id="KW-0479">Metal-binding</keyword>
<dbReference type="PRINTS" id="PR00730">
    <property type="entry name" value="THERMOLYSIN"/>
</dbReference>
<proteinExistence type="inferred from homology"/>
<dbReference type="SUPFAM" id="SSF49785">
    <property type="entry name" value="Galactose-binding domain-like"/>
    <property type="match status" value="1"/>
</dbReference>
<dbReference type="GO" id="GO:0004252">
    <property type="term" value="F:serine-type endopeptidase activity"/>
    <property type="evidence" value="ECO:0007669"/>
    <property type="project" value="InterPro"/>
</dbReference>
<evidence type="ECO:0000256" key="3">
    <source>
        <dbReference type="ARBA" id="ARBA00022670"/>
    </source>
</evidence>
<feature type="compositionally biased region" description="Basic residues" evidence="11">
    <location>
        <begin position="250"/>
        <end position="260"/>
    </location>
</feature>
<comment type="cofactor">
    <cofactor evidence="1">
        <name>Zn(2+)</name>
        <dbReference type="ChEBI" id="CHEBI:29105"/>
    </cofactor>
</comment>
<feature type="compositionally biased region" description="Polar residues" evidence="11">
    <location>
        <begin position="394"/>
        <end position="411"/>
    </location>
</feature>
<keyword evidence="6" id="KW-0378">Hydrolase</keyword>
<evidence type="ECO:0000256" key="4">
    <source>
        <dbReference type="ARBA" id="ARBA00022723"/>
    </source>
</evidence>
<dbReference type="RefSeq" id="WP_013939343.1">
    <property type="nucleotide sequence ID" value="NZ_CP022203.1"/>
</dbReference>
<evidence type="ECO:0000256" key="5">
    <source>
        <dbReference type="ARBA" id="ARBA00022729"/>
    </source>
</evidence>
<dbReference type="Proteomes" id="UP000217343">
    <property type="component" value="Chromosome"/>
</dbReference>
<comment type="similarity">
    <text evidence="2">Belongs to the peptidase M4 family.</text>
</comment>
<dbReference type="GO" id="GO:0046872">
    <property type="term" value="F:metal ion binding"/>
    <property type="evidence" value="ECO:0007669"/>
    <property type="project" value="UniProtKB-KW"/>
</dbReference>
<evidence type="ECO:0000313" key="13">
    <source>
        <dbReference type="EMBL" id="ATB47121.1"/>
    </source>
</evidence>
<protein>
    <submittedName>
        <fullName evidence="13">Peptidase M4</fullName>
    </submittedName>
</protein>
<evidence type="ECO:0000256" key="7">
    <source>
        <dbReference type="ARBA" id="ARBA00022833"/>
    </source>
</evidence>
<organism evidence="13 14">
    <name type="scientific">Corallococcus macrosporus DSM 14697</name>
    <dbReference type="NCBI Taxonomy" id="1189310"/>
    <lineage>
        <taxon>Bacteria</taxon>
        <taxon>Pseudomonadati</taxon>
        <taxon>Myxococcota</taxon>
        <taxon>Myxococcia</taxon>
        <taxon>Myxococcales</taxon>
        <taxon>Cystobacterineae</taxon>
        <taxon>Myxococcaceae</taxon>
        <taxon>Corallococcus</taxon>
    </lineage>
</organism>
<dbReference type="InterPro" id="IPR013856">
    <property type="entry name" value="Peptidase_M4_domain"/>
</dbReference>
<dbReference type="EMBL" id="CP022203">
    <property type="protein sequence ID" value="ATB47121.1"/>
    <property type="molecule type" value="Genomic_DNA"/>
</dbReference>
<dbReference type="InterPro" id="IPR008979">
    <property type="entry name" value="Galactose-bd-like_sf"/>
</dbReference>
<dbReference type="InterPro" id="IPR050728">
    <property type="entry name" value="Zinc_Metalloprotease_M4"/>
</dbReference>
<dbReference type="PROSITE" id="PS51829">
    <property type="entry name" value="P_HOMO_B"/>
    <property type="match status" value="1"/>
</dbReference>
<evidence type="ECO:0000256" key="6">
    <source>
        <dbReference type="ARBA" id="ARBA00022801"/>
    </source>
</evidence>
<feature type="region of interest" description="Disordered" evidence="11">
    <location>
        <begin position="1"/>
        <end position="41"/>
    </location>
</feature>
<evidence type="ECO:0000259" key="12">
    <source>
        <dbReference type="PROSITE" id="PS51829"/>
    </source>
</evidence>
<dbReference type="AlphaFoldDB" id="A0A250JUT3"/>
<keyword evidence="9" id="KW-0865">Zymogen</keyword>
<dbReference type="PANTHER" id="PTHR33794">
    <property type="entry name" value="BACILLOLYSIN"/>
    <property type="match status" value="1"/>
</dbReference>
<evidence type="ECO:0000313" key="14">
    <source>
        <dbReference type="Proteomes" id="UP000217343"/>
    </source>
</evidence>
<dbReference type="Gene3D" id="3.10.450.40">
    <property type="match status" value="1"/>
</dbReference>
<dbReference type="Pfam" id="PF02868">
    <property type="entry name" value="Peptidase_M4_C"/>
    <property type="match status" value="1"/>
</dbReference>
<feature type="region of interest" description="Disordered" evidence="11">
    <location>
        <begin position="248"/>
        <end position="296"/>
    </location>
</feature>
<dbReference type="GO" id="GO:0004222">
    <property type="term" value="F:metalloendopeptidase activity"/>
    <property type="evidence" value="ECO:0007669"/>
    <property type="project" value="InterPro"/>
</dbReference>
<gene>
    <name evidence="13" type="ORF">MYMAC_002728</name>
</gene>
<keyword evidence="5" id="KW-0732">Signal</keyword>
<dbReference type="InterPro" id="IPR002884">
    <property type="entry name" value="P_dom"/>
</dbReference>
<reference evidence="13 14" key="1">
    <citation type="submission" date="2017-06" db="EMBL/GenBank/DDBJ databases">
        <title>Sequencing and comparative analysis of myxobacterial genomes.</title>
        <authorList>
            <person name="Rupp O."/>
            <person name="Goesmann A."/>
            <person name="Sogaard-Andersen L."/>
        </authorList>
    </citation>
    <scope>NUCLEOTIDE SEQUENCE [LARGE SCALE GENOMIC DNA]</scope>
    <source>
        <strain evidence="13 14">DSM 14697</strain>
    </source>
</reference>
<keyword evidence="3" id="KW-0645">Protease</keyword>
<evidence type="ECO:0000256" key="11">
    <source>
        <dbReference type="SAM" id="MobiDB-lite"/>
    </source>
</evidence>
<feature type="compositionally biased region" description="Basic and acidic residues" evidence="11">
    <location>
        <begin position="261"/>
        <end position="285"/>
    </location>
</feature>
<evidence type="ECO:0000256" key="8">
    <source>
        <dbReference type="ARBA" id="ARBA00023049"/>
    </source>
</evidence>
<dbReference type="CDD" id="cd09597">
    <property type="entry name" value="M4_TLP"/>
    <property type="match status" value="1"/>
</dbReference>
<dbReference type="Gene3D" id="3.10.170.10">
    <property type="match status" value="1"/>
</dbReference>
<dbReference type="PANTHER" id="PTHR33794:SF1">
    <property type="entry name" value="BACILLOLYSIN"/>
    <property type="match status" value="1"/>
</dbReference>
<sequence length="742" mass="79742">MTIRRTEGPKPTIRTNAASEAQQKTAAKPATIAPNVIKDGFGPAAKTTDLARAEKTLKPLPPAVGRLSLESREAQTAIQTSLAHLTPGTQSAIRNPGIIGGVQFPAFVPKSVERDSLGMTHVRLDRQHEGVKVFGEQVVSHLDAQGKVQSVTGDQNDIPAGLGTQKPKVTHSQALDIALKEFNGKPDRQPNSERVIYKDINGDYHSAYRVEVTNVDGTDNPRKMNYLVDANTGKVFEQFNAIDGYARQHGAAHSHGHSHAHGADHADHAHGADHADHAHGADHAHAAATPSPIKASATPKAEIADLATVTSKISIADDVTVDELKLDLDIDHTFKGDLSVTLTSPSGKSEVVHNRKGGSADNIKEGFDLSAFKGESAKGEWTLSVKDNARRDTGTLNGWSLSITPKETQAPQEPGEPTTKADDTSMYSGKVALETKKQADGTYTLEDGTRGKGVATYDAMNRERASGQTQIKDNNDVWGESTDPERNKAAVDAHYGGQMMYDFMKDILGRDSIDGAGEKLVSYVHVSNNYVNAYWDGEKMSYGDGDGRNSGPLTALDIAGHEIAHGLTERTAGLIYRGESGGLNEAMSDIMGAGLEWYASQKNPDVKFNWTVGETAWTPTDGDPTDGLRYMDDPTKDNYSIDNYKNYPKQTEVHGSSGIANNAFYLLTNGGTNRTSGVEVKDAIGMEKGLKIYYRALAHYMTPSTTFAQARTATINAATDLYGADSAEVAKVKESWTAVGVN</sequence>
<evidence type="ECO:0000256" key="1">
    <source>
        <dbReference type="ARBA" id="ARBA00001947"/>
    </source>
</evidence>
<evidence type="ECO:0000256" key="2">
    <source>
        <dbReference type="ARBA" id="ARBA00009388"/>
    </source>
</evidence>
<dbReference type="InterPro" id="IPR027268">
    <property type="entry name" value="Peptidase_M4/M1_CTD_sf"/>
</dbReference>
<dbReference type="Gene3D" id="3.10.450.490">
    <property type="match status" value="1"/>
</dbReference>
<dbReference type="InterPro" id="IPR001570">
    <property type="entry name" value="Peptidase_M4_C_domain"/>
</dbReference>
<dbReference type="OrthoDB" id="5378341at2"/>
<keyword evidence="7" id="KW-0862">Zinc</keyword>
<feature type="region of interest" description="Disordered" evidence="11">
    <location>
        <begin position="394"/>
        <end position="426"/>
    </location>
</feature>
<dbReference type="GO" id="GO:0006508">
    <property type="term" value="P:proteolysis"/>
    <property type="evidence" value="ECO:0007669"/>
    <property type="project" value="UniProtKB-KW"/>
</dbReference>
<dbReference type="InterPro" id="IPR023612">
    <property type="entry name" value="Peptidase_M4"/>
</dbReference>
<feature type="domain" description="P/Homo B" evidence="12">
    <location>
        <begin position="288"/>
        <end position="411"/>
    </location>
</feature>
<dbReference type="Gene3D" id="2.60.120.260">
    <property type="entry name" value="Galactose-binding domain-like"/>
    <property type="match status" value="1"/>
</dbReference>
<keyword evidence="8" id="KW-0482">Metalloprotease</keyword>
<feature type="compositionally biased region" description="Polar residues" evidence="11">
    <location>
        <begin position="13"/>
        <end position="25"/>
    </location>
</feature>
<evidence type="ECO:0000256" key="9">
    <source>
        <dbReference type="ARBA" id="ARBA00023145"/>
    </source>
</evidence>
<dbReference type="InterPro" id="IPR011096">
    <property type="entry name" value="FTP_domain"/>
</dbReference>
<evidence type="ECO:0000256" key="10">
    <source>
        <dbReference type="PIRSR" id="PIRSR623612-1"/>
    </source>
</evidence>
<keyword evidence="14" id="KW-1185">Reference proteome</keyword>
<feature type="active site" description="Proton donor" evidence="10">
    <location>
        <position position="654"/>
    </location>
</feature>
<dbReference type="Pfam" id="PF01483">
    <property type="entry name" value="P_proprotein"/>
    <property type="match status" value="1"/>
</dbReference>
<dbReference type="InterPro" id="IPR025711">
    <property type="entry name" value="PepSY"/>
</dbReference>
<dbReference type="Gene3D" id="1.10.390.10">
    <property type="entry name" value="Neutral Protease Domain 2"/>
    <property type="match status" value="1"/>
</dbReference>
<feature type="active site" evidence="10">
    <location>
        <position position="562"/>
    </location>
</feature>
<accession>A0A250JUT3</accession>
<dbReference type="Pfam" id="PF01447">
    <property type="entry name" value="Peptidase_M4"/>
    <property type="match status" value="1"/>
</dbReference>
<dbReference type="Pfam" id="PF03413">
    <property type="entry name" value="PepSY"/>
    <property type="match status" value="1"/>
</dbReference>
<dbReference type="Pfam" id="PF07504">
    <property type="entry name" value="FTP"/>
    <property type="match status" value="1"/>
</dbReference>
<dbReference type="KEGG" id="mmas:MYMAC_002728"/>
<name>A0A250JUT3_9BACT</name>
<dbReference type="SUPFAM" id="SSF55486">
    <property type="entry name" value="Metalloproteases ('zincins'), catalytic domain"/>
    <property type="match status" value="1"/>
</dbReference>